<gene>
    <name evidence="1" type="ORF">T01_7491</name>
</gene>
<evidence type="ECO:0000313" key="2">
    <source>
        <dbReference type="Proteomes" id="UP000054776"/>
    </source>
</evidence>
<dbReference type="InParanoid" id="A0A0V1AH86"/>
<reference evidence="1 2" key="1">
    <citation type="submission" date="2015-01" db="EMBL/GenBank/DDBJ databases">
        <title>Evolution of Trichinella species and genotypes.</title>
        <authorList>
            <person name="Korhonen P.K."/>
            <person name="Edoardo P."/>
            <person name="Giuseppe L.R."/>
            <person name="Gasser R.B."/>
        </authorList>
    </citation>
    <scope>NUCLEOTIDE SEQUENCE [LARGE SCALE GENOMIC DNA]</scope>
    <source>
        <strain evidence="1">ISS3</strain>
    </source>
</reference>
<dbReference type="EMBL" id="JYDH01001929">
    <property type="protein sequence ID" value="KRY24200.1"/>
    <property type="molecule type" value="Genomic_DNA"/>
</dbReference>
<comment type="caution">
    <text evidence="1">The sequence shown here is derived from an EMBL/GenBank/DDBJ whole genome shotgun (WGS) entry which is preliminary data.</text>
</comment>
<sequence>MDFFFIFIRYCPSCPCSEALTSNSRSFCENSLLISIDVRK</sequence>
<keyword evidence="2" id="KW-1185">Reference proteome</keyword>
<accession>A0A0V1AH86</accession>
<dbReference type="AlphaFoldDB" id="A0A0V1AH86"/>
<evidence type="ECO:0000313" key="1">
    <source>
        <dbReference type="EMBL" id="KRY24200.1"/>
    </source>
</evidence>
<dbReference type="Proteomes" id="UP000054776">
    <property type="component" value="Unassembled WGS sequence"/>
</dbReference>
<name>A0A0V1AH86_TRISP</name>
<organism evidence="1 2">
    <name type="scientific">Trichinella spiralis</name>
    <name type="common">Trichina worm</name>
    <dbReference type="NCBI Taxonomy" id="6334"/>
    <lineage>
        <taxon>Eukaryota</taxon>
        <taxon>Metazoa</taxon>
        <taxon>Ecdysozoa</taxon>
        <taxon>Nematoda</taxon>
        <taxon>Enoplea</taxon>
        <taxon>Dorylaimia</taxon>
        <taxon>Trichinellida</taxon>
        <taxon>Trichinellidae</taxon>
        <taxon>Trichinella</taxon>
    </lineage>
</organism>
<proteinExistence type="predicted"/>
<protein>
    <submittedName>
        <fullName evidence="1">Uncharacterized protein</fullName>
    </submittedName>
</protein>